<keyword evidence="3" id="KW-1185">Reference proteome</keyword>
<dbReference type="AlphaFoldDB" id="A0A4Y2BHZ5"/>
<name>A0A4Y2BHZ5_ARAVE</name>
<protein>
    <submittedName>
        <fullName evidence="2">Uncharacterized protein</fullName>
    </submittedName>
</protein>
<accession>A0A4Y2BHZ5</accession>
<feature type="compositionally biased region" description="Polar residues" evidence="1">
    <location>
        <begin position="1"/>
        <end position="14"/>
    </location>
</feature>
<evidence type="ECO:0000313" key="3">
    <source>
        <dbReference type="Proteomes" id="UP000499080"/>
    </source>
</evidence>
<sequence>MKRQNSFDVSNSAGSLRIDGNPAGSDRIEIGAGLQSLIGRAKNPEFDTNRQSLLKLHSGNSVFQVYKNSVKTLQLHILLIYIWTTTKTTILTIYLTTTKKTT</sequence>
<organism evidence="2 3">
    <name type="scientific">Araneus ventricosus</name>
    <name type="common">Orbweaver spider</name>
    <name type="synonym">Epeira ventricosa</name>
    <dbReference type="NCBI Taxonomy" id="182803"/>
    <lineage>
        <taxon>Eukaryota</taxon>
        <taxon>Metazoa</taxon>
        <taxon>Ecdysozoa</taxon>
        <taxon>Arthropoda</taxon>
        <taxon>Chelicerata</taxon>
        <taxon>Arachnida</taxon>
        <taxon>Araneae</taxon>
        <taxon>Araneomorphae</taxon>
        <taxon>Entelegynae</taxon>
        <taxon>Araneoidea</taxon>
        <taxon>Araneidae</taxon>
        <taxon>Araneus</taxon>
    </lineage>
</organism>
<dbReference type="Proteomes" id="UP000499080">
    <property type="component" value="Unassembled WGS sequence"/>
</dbReference>
<evidence type="ECO:0000256" key="1">
    <source>
        <dbReference type="SAM" id="MobiDB-lite"/>
    </source>
</evidence>
<reference evidence="2 3" key="1">
    <citation type="journal article" date="2019" name="Sci. Rep.">
        <title>Orb-weaving spider Araneus ventricosus genome elucidates the spidroin gene catalogue.</title>
        <authorList>
            <person name="Kono N."/>
            <person name="Nakamura H."/>
            <person name="Ohtoshi R."/>
            <person name="Moran D.A.P."/>
            <person name="Shinohara A."/>
            <person name="Yoshida Y."/>
            <person name="Fujiwara M."/>
            <person name="Mori M."/>
            <person name="Tomita M."/>
            <person name="Arakawa K."/>
        </authorList>
    </citation>
    <scope>NUCLEOTIDE SEQUENCE [LARGE SCALE GENOMIC DNA]</scope>
</reference>
<evidence type="ECO:0000313" key="2">
    <source>
        <dbReference type="EMBL" id="GBL91015.1"/>
    </source>
</evidence>
<dbReference type="EMBL" id="BGPR01000076">
    <property type="protein sequence ID" value="GBL91015.1"/>
    <property type="molecule type" value="Genomic_DNA"/>
</dbReference>
<feature type="region of interest" description="Disordered" evidence="1">
    <location>
        <begin position="1"/>
        <end position="22"/>
    </location>
</feature>
<gene>
    <name evidence="2" type="ORF">AVEN_184405_1</name>
</gene>
<proteinExistence type="predicted"/>
<comment type="caution">
    <text evidence="2">The sequence shown here is derived from an EMBL/GenBank/DDBJ whole genome shotgun (WGS) entry which is preliminary data.</text>
</comment>